<dbReference type="Proteomes" id="UP000279228">
    <property type="component" value="Unassembled WGS sequence"/>
</dbReference>
<dbReference type="EMBL" id="RFFN01000001">
    <property type="protein sequence ID" value="RMH99196.1"/>
    <property type="molecule type" value="Genomic_DNA"/>
</dbReference>
<keyword evidence="3" id="KW-1185">Reference proteome</keyword>
<sequence length="115" mass="12313">MTNSGSVASKQVSELSDGPEEKYVCNIESIEAHDDSCSLRVGEHSATQSADQSLARQNSEPAVDAPSLWQSKDASSTELEKLIGLRDALIALKGPHGNISAFRETIQRLLEDTGS</sequence>
<gene>
    <name evidence="2" type="ORF">EA798_00540</name>
</gene>
<evidence type="ECO:0000313" key="3">
    <source>
        <dbReference type="Proteomes" id="UP000279228"/>
    </source>
</evidence>
<dbReference type="RefSeq" id="WP_122097706.1">
    <property type="nucleotide sequence ID" value="NZ_JAMOHS010000002.1"/>
</dbReference>
<name>A0ABX9V0D8_9PSED</name>
<evidence type="ECO:0000256" key="1">
    <source>
        <dbReference type="SAM" id="MobiDB-lite"/>
    </source>
</evidence>
<comment type="caution">
    <text evidence="2">The sequence shown here is derived from an EMBL/GenBank/DDBJ whole genome shotgun (WGS) entry which is preliminary data.</text>
</comment>
<feature type="compositionally biased region" description="Polar residues" evidence="1">
    <location>
        <begin position="45"/>
        <end position="60"/>
    </location>
</feature>
<feature type="region of interest" description="Disordered" evidence="1">
    <location>
        <begin position="41"/>
        <end position="73"/>
    </location>
</feature>
<proteinExistence type="predicted"/>
<reference evidence="2 3" key="1">
    <citation type="submission" date="2018-10" db="EMBL/GenBank/DDBJ databases">
        <title>Pseudomonas songnenensis NEAU-ST5-5(T) genome.</title>
        <authorList>
            <person name="Pengp J."/>
            <person name="Liu Z.-P."/>
        </authorList>
    </citation>
    <scope>NUCLEOTIDE SEQUENCE [LARGE SCALE GENOMIC DNA]</scope>
    <source>
        <strain evidence="2 3">NEAU-ST5-5</strain>
    </source>
</reference>
<evidence type="ECO:0000313" key="2">
    <source>
        <dbReference type="EMBL" id="RMH99196.1"/>
    </source>
</evidence>
<organism evidence="2 3">
    <name type="scientific">Pseudomonas songnenensis</name>
    <dbReference type="NCBI Taxonomy" id="1176259"/>
    <lineage>
        <taxon>Bacteria</taxon>
        <taxon>Pseudomonadati</taxon>
        <taxon>Pseudomonadota</taxon>
        <taxon>Gammaproteobacteria</taxon>
        <taxon>Pseudomonadales</taxon>
        <taxon>Pseudomonadaceae</taxon>
        <taxon>Pseudomonas</taxon>
    </lineage>
</organism>
<accession>A0ABX9V0D8</accession>
<protein>
    <submittedName>
        <fullName evidence="2">Uncharacterized protein</fullName>
    </submittedName>
</protein>